<gene>
    <name evidence="5" type="ORF">ILYODFUR_024753</name>
</gene>
<keyword evidence="4" id="KW-0819">tRNA processing</keyword>
<dbReference type="InterPro" id="IPR026113">
    <property type="entry name" value="METTL2/6/8-like"/>
</dbReference>
<dbReference type="Proteomes" id="UP001482620">
    <property type="component" value="Unassembled WGS sequence"/>
</dbReference>
<name>A0ABV0TNB9_9TELE</name>
<evidence type="ECO:0000313" key="6">
    <source>
        <dbReference type="Proteomes" id="UP001482620"/>
    </source>
</evidence>
<dbReference type="PANTHER" id="PTHR22809">
    <property type="entry name" value="METHYLTRANSFERASE-RELATED"/>
    <property type="match status" value="1"/>
</dbReference>
<accession>A0ABV0TNB9</accession>
<keyword evidence="6" id="KW-1185">Reference proteome</keyword>
<proteinExistence type="predicted"/>
<keyword evidence="2" id="KW-0808">Transferase</keyword>
<dbReference type="PANTHER" id="PTHR22809:SF3">
    <property type="entry name" value="TRNA N(3)-METHYLCYTIDINE METHYLTRANSFERASE"/>
    <property type="match status" value="1"/>
</dbReference>
<keyword evidence="3" id="KW-0949">S-adenosyl-L-methionine</keyword>
<feature type="non-terminal residue" evidence="5">
    <location>
        <position position="1"/>
    </location>
</feature>
<evidence type="ECO:0000256" key="3">
    <source>
        <dbReference type="ARBA" id="ARBA00022691"/>
    </source>
</evidence>
<organism evidence="5 6">
    <name type="scientific">Ilyodon furcidens</name>
    <name type="common">goldbreast splitfin</name>
    <dbReference type="NCBI Taxonomy" id="33524"/>
    <lineage>
        <taxon>Eukaryota</taxon>
        <taxon>Metazoa</taxon>
        <taxon>Chordata</taxon>
        <taxon>Craniata</taxon>
        <taxon>Vertebrata</taxon>
        <taxon>Euteleostomi</taxon>
        <taxon>Actinopterygii</taxon>
        <taxon>Neopterygii</taxon>
        <taxon>Teleostei</taxon>
        <taxon>Neoteleostei</taxon>
        <taxon>Acanthomorphata</taxon>
        <taxon>Ovalentaria</taxon>
        <taxon>Atherinomorphae</taxon>
        <taxon>Cyprinodontiformes</taxon>
        <taxon>Goodeidae</taxon>
        <taxon>Ilyodon</taxon>
    </lineage>
</organism>
<reference evidence="5 6" key="1">
    <citation type="submission" date="2021-06" db="EMBL/GenBank/DDBJ databases">
        <authorList>
            <person name="Palmer J.M."/>
        </authorList>
    </citation>
    <scope>NUCLEOTIDE SEQUENCE [LARGE SCALE GENOMIC DNA]</scope>
    <source>
        <strain evidence="6">if_2019</strain>
        <tissue evidence="5">Muscle</tissue>
    </source>
</reference>
<dbReference type="EMBL" id="JAHRIQ010037718">
    <property type="protein sequence ID" value="MEQ2233727.1"/>
    <property type="molecule type" value="Genomic_DNA"/>
</dbReference>
<comment type="caution">
    <text evidence="5">The sequence shown here is derived from an EMBL/GenBank/DDBJ whole genome shotgun (WGS) entry which is preliminary data.</text>
</comment>
<keyword evidence="1" id="KW-0489">Methyltransferase</keyword>
<sequence length="60" mass="6647">VGCGVGNSVFPIVNTIKNTDSFLYCCDFSPRAIRLVKVSITSMKNVCYNIDLRLTESQTN</sequence>
<evidence type="ECO:0000256" key="4">
    <source>
        <dbReference type="ARBA" id="ARBA00022694"/>
    </source>
</evidence>
<protein>
    <submittedName>
        <fullName evidence="5">Uncharacterized protein</fullName>
    </submittedName>
</protein>
<evidence type="ECO:0000256" key="1">
    <source>
        <dbReference type="ARBA" id="ARBA00022603"/>
    </source>
</evidence>
<evidence type="ECO:0000313" key="5">
    <source>
        <dbReference type="EMBL" id="MEQ2233727.1"/>
    </source>
</evidence>
<evidence type="ECO:0000256" key="2">
    <source>
        <dbReference type="ARBA" id="ARBA00022679"/>
    </source>
</evidence>